<dbReference type="InterPro" id="IPR007864">
    <property type="entry name" value="UreE_C_dom"/>
</dbReference>
<proteinExistence type="predicted"/>
<dbReference type="OrthoDB" id="3394858at2"/>
<gene>
    <name evidence="2" type="ORF">AsFPU1_3180</name>
</gene>
<dbReference type="RefSeq" id="WP_124974581.1">
    <property type="nucleotide sequence ID" value="NZ_BDQK01000013.1"/>
</dbReference>
<dbReference type="InterPro" id="IPR036118">
    <property type="entry name" value="UreE_N_sf"/>
</dbReference>
<dbReference type="Pfam" id="PF05194">
    <property type="entry name" value="UreE_C"/>
    <property type="match status" value="1"/>
</dbReference>
<evidence type="ECO:0000313" key="2">
    <source>
        <dbReference type="EMBL" id="GBF81760.1"/>
    </source>
</evidence>
<comment type="caution">
    <text evidence="2">The sequence shown here is derived from an EMBL/GenBank/DDBJ whole genome shotgun (WGS) entry which is preliminary data.</text>
</comment>
<feature type="domain" description="Urease accessory protein UreE C-terminal" evidence="1">
    <location>
        <begin position="94"/>
        <end position="139"/>
    </location>
</feature>
<dbReference type="SUPFAM" id="SSF69287">
    <property type="entry name" value="Urease metallochaperone UreE, N-terminal domain"/>
    <property type="match status" value="1"/>
</dbReference>
<accession>A0A401IKN3</accession>
<dbReference type="Proteomes" id="UP000287247">
    <property type="component" value="Unassembled WGS sequence"/>
</dbReference>
<evidence type="ECO:0000259" key="1">
    <source>
        <dbReference type="Pfam" id="PF05194"/>
    </source>
</evidence>
<dbReference type="SUPFAM" id="SSF69737">
    <property type="entry name" value="Urease metallochaperone UreE, C-terminal domain"/>
    <property type="match status" value="1"/>
</dbReference>
<dbReference type="EMBL" id="BDQK01000013">
    <property type="protein sequence ID" value="GBF81760.1"/>
    <property type="molecule type" value="Genomic_DNA"/>
</dbReference>
<reference evidence="3" key="1">
    <citation type="submission" date="2017-05" db="EMBL/GenBank/DDBJ databases">
        <title>Physiological properties and genetic analysis related to exopolysaccharide production of fresh-water unicellular cyanobacterium Aphanothece sacrum, Suizenji Nori, that has been cultured as a food source in Japan.</title>
        <authorList>
            <person name="Kanesaki Y."/>
            <person name="Yoshikawa S."/>
            <person name="Ohki K."/>
        </authorList>
    </citation>
    <scope>NUCLEOTIDE SEQUENCE [LARGE SCALE GENOMIC DNA]</scope>
    <source>
        <strain evidence="3">FPU1</strain>
    </source>
</reference>
<protein>
    <submittedName>
        <fullName evidence="2">Urease accessory protein UreE</fullName>
    </submittedName>
</protein>
<dbReference type="GO" id="GO:0016151">
    <property type="term" value="F:nickel cation binding"/>
    <property type="evidence" value="ECO:0007669"/>
    <property type="project" value="InterPro"/>
</dbReference>
<dbReference type="GO" id="GO:0019627">
    <property type="term" value="P:urea metabolic process"/>
    <property type="evidence" value="ECO:0007669"/>
    <property type="project" value="InterPro"/>
</dbReference>
<name>A0A401IKN3_APHSA</name>
<evidence type="ECO:0000313" key="3">
    <source>
        <dbReference type="Proteomes" id="UP000287247"/>
    </source>
</evidence>
<dbReference type="Gene3D" id="2.60.260.20">
    <property type="entry name" value="Urease metallochaperone UreE, N-terminal domain"/>
    <property type="match status" value="1"/>
</dbReference>
<organism evidence="2 3">
    <name type="scientific">Aphanothece sacrum FPU1</name>
    <dbReference type="NCBI Taxonomy" id="1920663"/>
    <lineage>
        <taxon>Bacteria</taxon>
        <taxon>Bacillati</taxon>
        <taxon>Cyanobacteriota</taxon>
        <taxon>Cyanophyceae</taxon>
        <taxon>Oscillatoriophycideae</taxon>
        <taxon>Chroococcales</taxon>
        <taxon>Aphanothecaceae</taxon>
        <taxon>Aphanothece</taxon>
    </lineage>
</organism>
<dbReference type="GO" id="GO:0065003">
    <property type="term" value="P:protein-containing complex assembly"/>
    <property type="evidence" value="ECO:0007669"/>
    <property type="project" value="InterPro"/>
</dbReference>
<keyword evidence="3" id="KW-1185">Reference proteome</keyword>
<sequence length="170" mass="19383">MTELAHIYLGNILSNEKLGKRIISEPYLEVSLSPTDKGKGRIHTQTHCGLEIGIIKSRDWSLQEGDVLKTIQGQLILIHLQPQKVMVLSFTQLMCDSPLSLIHLGHTLGNHHWPIIVQDNKIYVQLSLDESVIEHTISHFKIPGLIIDYEWRLSDQILNFTEVNHHDQDG</sequence>
<dbReference type="AlphaFoldDB" id="A0A401IKN3"/>